<dbReference type="KEGG" id="mnm:MNVM_08740"/>
<dbReference type="AlphaFoldDB" id="A0A7I7JJ59"/>
<accession>A0A7I7JJ59</accession>
<gene>
    <name evidence="1" type="ORF">MNVM_08740</name>
</gene>
<sequence length="98" mass="10867">MVEDARELELAVQPRLLVARAMHFVENFQRHRRGLAGPEARVVRSVDGGVPPAPDFVVDHVAAEVDAGFAHGPRLWGRRPLRRLKPGTAEKAKKNMIA</sequence>
<dbReference type="EMBL" id="AP022562">
    <property type="protein sequence ID" value="BBX11793.1"/>
    <property type="molecule type" value="Genomic_DNA"/>
</dbReference>
<organism evidence="1 2">
    <name type="scientific">Mycobacterium novum</name>
    <dbReference type="NCBI Taxonomy" id="2492438"/>
    <lineage>
        <taxon>Bacteria</taxon>
        <taxon>Bacillati</taxon>
        <taxon>Actinomycetota</taxon>
        <taxon>Actinomycetes</taxon>
        <taxon>Mycobacteriales</taxon>
        <taxon>Mycobacteriaceae</taxon>
        <taxon>Mycobacterium</taxon>
    </lineage>
</organism>
<reference evidence="1 2" key="1">
    <citation type="journal article" date="2019" name="Emerg. Microbes Infect.">
        <title>Comprehensive subspecies identification of 175 nontuberculous mycobacteria species based on 7547 genomic profiles.</title>
        <authorList>
            <person name="Matsumoto Y."/>
            <person name="Kinjo T."/>
            <person name="Motooka D."/>
            <person name="Nabeya D."/>
            <person name="Jung N."/>
            <person name="Uechi K."/>
            <person name="Horii T."/>
            <person name="Iida T."/>
            <person name="Fujita J."/>
            <person name="Nakamura S."/>
        </authorList>
    </citation>
    <scope>NUCLEOTIDE SEQUENCE [LARGE SCALE GENOMIC DNA]</scope>
    <source>
        <strain evidence="1 2">JCM 6391</strain>
    </source>
</reference>
<name>A0A7I7JJ59_9MYCO</name>
<evidence type="ECO:0000313" key="2">
    <source>
        <dbReference type="Proteomes" id="UP000466997"/>
    </source>
</evidence>
<evidence type="ECO:0000313" key="1">
    <source>
        <dbReference type="EMBL" id="BBX11793.1"/>
    </source>
</evidence>
<keyword evidence="2" id="KW-1185">Reference proteome</keyword>
<proteinExistence type="predicted"/>
<dbReference type="Proteomes" id="UP000466997">
    <property type="component" value="Chromosome"/>
</dbReference>
<protein>
    <submittedName>
        <fullName evidence="1">Uncharacterized protein</fullName>
    </submittedName>
</protein>